<reference evidence="5" key="3">
    <citation type="submission" date="2025-09" db="UniProtKB">
        <authorList>
            <consortium name="Ensembl"/>
        </authorList>
    </citation>
    <scope>IDENTIFICATION</scope>
</reference>
<dbReference type="PANTHER" id="PTHR45889:SF5">
    <property type="entry name" value="CELL ADHESION MOLECULE 3"/>
    <property type="match status" value="1"/>
</dbReference>
<organism evidence="5 6">
    <name type="scientific">Hucho hucho</name>
    <name type="common">huchen</name>
    <dbReference type="NCBI Taxonomy" id="62062"/>
    <lineage>
        <taxon>Eukaryota</taxon>
        <taxon>Metazoa</taxon>
        <taxon>Chordata</taxon>
        <taxon>Craniata</taxon>
        <taxon>Vertebrata</taxon>
        <taxon>Euteleostomi</taxon>
        <taxon>Actinopterygii</taxon>
        <taxon>Neopterygii</taxon>
        <taxon>Teleostei</taxon>
        <taxon>Protacanthopterygii</taxon>
        <taxon>Salmoniformes</taxon>
        <taxon>Salmonidae</taxon>
        <taxon>Salmoninae</taxon>
        <taxon>Hucho</taxon>
    </lineage>
</organism>
<dbReference type="PANTHER" id="PTHR45889">
    <property type="entry name" value="IG-LIKE DOMAIN-CONTAINING PROTEIN"/>
    <property type="match status" value="1"/>
</dbReference>
<feature type="signal peptide" evidence="3">
    <location>
        <begin position="1"/>
        <end position="18"/>
    </location>
</feature>
<evidence type="ECO:0000256" key="3">
    <source>
        <dbReference type="SAM" id="SignalP"/>
    </source>
</evidence>
<sequence>MWVCVSVYVCVRLCVCGCASLCMWVCVSVYVGVRICVCVCTSLCMCVCVSVYVGVRLCVCVCASLCMWVCVSVYVGVRLCVCVCTSLCMCVSAYVHPGRPDVVETNPDEATYTVISELTLTVGRSDDNTLIACAVDHPSLSPDEKRTEQAIRVLFTPDVTIQPQSDLPREGEKFIIQCIGNGNPK</sequence>
<proteinExistence type="predicted"/>
<feature type="domain" description="CD80-like immunoglobulin C2-set" evidence="4">
    <location>
        <begin position="103"/>
        <end position="141"/>
    </location>
</feature>
<dbReference type="STRING" id="62062.ENSHHUP00000082357"/>
<dbReference type="Pfam" id="PF08205">
    <property type="entry name" value="C2-set_2"/>
    <property type="match status" value="1"/>
</dbReference>
<protein>
    <recommendedName>
        <fullName evidence="4">CD80-like immunoglobulin C2-set domain-containing protein</fullName>
    </recommendedName>
</protein>
<dbReference type="GO" id="GO:0007156">
    <property type="term" value="P:homophilic cell adhesion via plasma membrane adhesion molecules"/>
    <property type="evidence" value="ECO:0007669"/>
    <property type="project" value="TreeGrafter"/>
</dbReference>
<dbReference type="Ensembl" id="ENSHHUT00000084962.1">
    <property type="protein sequence ID" value="ENSHHUP00000082357.1"/>
    <property type="gene ID" value="ENSHHUG00000047865.1"/>
</dbReference>
<feature type="chain" id="PRO_5021417036" description="CD80-like immunoglobulin C2-set domain-containing protein" evidence="3">
    <location>
        <begin position="19"/>
        <end position="185"/>
    </location>
</feature>
<evidence type="ECO:0000256" key="1">
    <source>
        <dbReference type="ARBA" id="ARBA00023157"/>
    </source>
</evidence>
<name>A0A4W5R182_9TELE</name>
<keyword evidence="2" id="KW-0812">Transmembrane</keyword>
<keyword evidence="6" id="KW-1185">Reference proteome</keyword>
<accession>A0A4W5R182</accession>
<evidence type="ECO:0000256" key="2">
    <source>
        <dbReference type="SAM" id="Phobius"/>
    </source>
</evidence>
<dbReference type="GO" id="GO:0042734">
    <property type="term" value="C:presynaptic membrane"/>
    <property type="evidence" value="ECO:0007669"/>
    <property type="project" value="TreeGrafter"/>
</dbReference>
<dbReference type="Gene3D" id="2.60.40.10">
    <property type="entry name" value="Immunoglobulins"/>
    <property type="match status" value="1"/>
</dbReference>
<keyword evidence="2" id="KW-0472">Membrane</keyword>
<evidence type="ECO:0000313" key="5">
    <source>
        <dbReference type="Ensembl" id="ENSHHUP00000082357.1"/>
    </source>
</evidence>
<dbReference type="GeneTree" id="ENSGT00940000159779"/>
<reference evidence="5" key="2">
    <citation type="submission" date="2025-08" db="UniProtKB">
        <authorList>
            <consortium name="Ensembl"/>
        </authorList>
    </citation>
    <scope>IDENTIFICATION</scope>
</reference>
<dbReference type="Proteomes" id="UP000314982">
    <property type="component" value="Unassembled WGS sequence"/>
</dbReference>
<dbReference type="InterPro" id="IPR013162">
    <property type="entry name" value="CD80_C2-set"/>
</dbReference>
<keyword evidence="2" id="KW-1133">Transmembrane helix</keyword>
<dbReference type="AlphaFoldDB" id="A0A4W5R182"/>
<evidence type="ECO:0000313" key="6">
    <source>
        <dbReference type="Proteomes" id="UP000314982"/>
    </source>
</evidence>
<dbReference type="InterPro" id="IPR013783">
    <property type="entry name" value="Ig-like_fold"/>
</dbReference>
<evidence type="ECO:0000259" key="4">
    <source>
        <dbReference type="Pfam" id="PF08205"/>
    </source>
</evidence>
<keyword evidence="3" id="KW-0732">Signal</keyword>
<keyword evidence="1" id="KW-1015">Disulfide bond</keyword>
<feature type="transmembrane region" description="Helical" evidence="2">
    <location>
        <begin position="28"/>
        <end position="52"/>
    </location>
</feature>
<reference evidence="6" key="1">
    <citation type="submission" date="2018-06" db="EMBL/GenBank/DDBJ databases">
        <title>Genome assembly of Danube salmon.</title>
        <authorList>
            <person name="Macqueen D.J."/>
            <person name="Gundappa M.K."/>
        </authorList>
    </citation>
    <scope>NUCLEOTIDE SEQUENCE [LARGE SCALE GENOMIC DNA]</scope>
</reference>